<dbReference type="Pfam" id="PF05378">
    <property type="entry name" value="Hydant_A_N"/>
    <property type="match status" value="1"/>
</dbReference>
<proteinExistence type="predicted"/>
<dbReference type="Pfam" id="PF01968">
    <property type="entry name" value="Hydantoinase_A"/>
    <property type="match status" value="1"/>
</dbReference>
<dbReference type="InterPro" id="IPR045079">
    <property type="entry name" value="Oxoprolinase-like"/>
</dbReference>
<dbReference type="SUPFAM" id="SSF53067">
    <property type="entry name" value="Actin-like ATPase domain"/>
    <property type="match status" value="1"/>
</dbReference>
<dbReference type="OrthoDB" id="6185at2"/>
<evidence type="ECO:0000259" key="2">
    <source>
        <dbReference type="Pfam" id="PF05378"/>
    </source>
</evidence>
<sequence>MRKERENRRKRLTIGIDVGGTNTDGVLYDTEERRIISSEKIPTNHADYRDSIEAALGRLLRTADSEEIISLNISTTLSTNALLEGKGAPVALVLIGYEDFPHIKDEILRTVSPAALLSVRGGHNGWGKEREPLDREALTRFAREEAGGYFAVSSLYSPRNPLHEMEAAGIIRAAGCAGITCGHEMARSKLNSVKRTVTAFLNSSLMEVTERLIQGVEFCAASHGLRCPVMFLRSDSSLVCGQWCARFPLETVFSGPAASMRGAMLLGGVRDEDAVVADMGGTSTDIGVVKGGKAVYSKEGASIGSYRTMIPSLEIHSIALGGDSAVKLGKGGELTVGPERVRPYCRTSEGEECGYTPSDALSALGAAAIGSCGRSLRASNEYGGRLGVSAVEFARLVRGEVSKRLSEALHGSGEESRRICVGAPVASFACGGDCSVPEEAAIASAVGAASSSLSLSCTVSILHSFFDGNFYAFLPAGQIRGTDFESVYSRSRAALEKYLIEQAAQMGFLEAAAEISEEREYIGKERSLLSLASVALNGKAIVHGA</sequence>
<dbReference type="EMBL" id="CP016757">
    <property type="protein sequence ID" value="ANZ46247.1"/>
    <property type="molecule type" value="Genomic_DNA"/>
</dbReference>
<dbReference type="STRING" id="1197717.BED41_14740"/>
<name>A0A1B2I8J4_9BACT</name>
<reference evidence="3" key="1">
    <citation type="submission" date="2016-08" db="EMBL/GenBank/DDBJ databases">
        <title>Complete genome of Cloacibacillus porcorum.</title>
        <authorList>
            <person name="Looft T."/>
            <person name="Bayles D.O."/>
            <person name="Alt D.P."/>
        </authorList>
    </citation>
    <scope>NUCLEOTIDE SEQUENCE [LARGE SCALE GENOMIC DNA]</scope>
    <source>
        <strain evidence="3">CL-84</strain>
    </source>
</reference>
<dbReference type="PANTHER" id="PTHR11365:SF2">
    <property type="entry name" value="5-OXOPROLINASE"/>
    <property type="match status" value="1"/>
</dbReference>
<feature type="domain" description="Hydantoinase/oxoprolinase N-terminal" evidence="2">
    <location>
        <begin position="14"/>
        <end position="173"/>
    </location>
</feature>
<keyword evidence="4" id="KW-1185">Reference proteome</keyword>
<dbReference type="AlphaFoldDB" id="A0A1B2I8J4"/>
<feature type="domain" description="Hydantoinase A/oxoprolinase" evidence="1">
    <location>
        <begin position="195"/>
        <end position="365"/>
    </location>
</feature>
<dbReference type="InterPro" id="IPR002821">
    <property type="entry name" value="Hydantoinase_A"/>
</dbReference>
<evidence type="ECO:0008006" key="5">
    <source>
        <dbReference type="Google" id="ProtNLM"/>
    </source>
</evidence>
<organism evidence="3 4">
    <name type="scientific">Cloacibacillus porcorum</name>
    <dbReference type="NCBI Taxonomy" id="1197717"/>
    <lineage>
        <taxon>Bacteria</taxon>
        <taxon>Thermotogati</taxon>
        <taxon>Synergistota</taxon>
        <taxon>Synergistia</taxon>
        <taxon>Synergistales</taxon>
        <taxon>Synergistaceae</taxon>
        <taxon>Cloacibacillus</taxon>
    </lineage>
</organism>
<dbReference type="Proteomes" id="UP000093044">
    <property type="component" value="Chromosome"/>
</dbReference>
<dbReference type="GO" id="GO:0006749">
    <property type="term" value="P:glutathione metabolic process"/>
    <property type="evidence" value="ECO:0007669"/>
    <property type="project" value="TreeGrafter"/>
</dbReference>
<dbReference type="InterPro" id="IPR043129">
    <property type="entry name" value="ATPase_NBD"/>
</dbReference>
<dbReference type="GO" id="GO:0005829">
    <property type="term" value="C:cytosol"/>
    <property type="evidence" value="ECO:0007669"/>
    <property type="project" value="TreeGrafter"/>
</dbReference>
<dbReference type="GeneID" id="83059102"/>
<evidence type="ECO:0000313" key="4">
    <source>
        <dbReference type="Proteomes" id="UP000093044"/>
    </source>
</evidence>
<dbReference type="PANTHER" id="PTHR11365">
    <property type="entry name" value="5-OXOPROLINASE RELATED"/>
    <property type="match status" value="1"/>
</dbReference>
<dbReference type="GO" id="GO:0017168">
    <property type="term" value="F:5-oxoprolinase (ATP-hydrolyzing) activity"/>
    <property type="evidence" value="ECO:0007669"/>
    <property type="project" value="TreeGrafter"/>
</dbReference>
<dbReference type="KEGG" id="cpor:BED41_14740"/>
<evidence type="ECO:0000259" key="1">
    <source>
        <dbReference type="Pfam" id="PF01968"/>
    </source>
</evidence>
<dbReference type="InterPro" id="IPR008040">
    <property type="entry name" value="Hydant_A_N"/>
</dbReference>
<dbReference type="Gene3D" id="3.30.420.40">
    <property type="match status" value="1"/>
</dbReference>
<protein>
    <recommendedName>
        <fullName evidence="5">Hydantoinase/oxoprolinase</fullName>
    </recommendedName>
</protein>
<gene>
    <name evidence="3" type="ORF">BED41_14740</name>
</gene>
<accession>A0A1B2I8J4</accession>
<dbReference type="RefSeq" id="WP_066748039.1">
    <property type="nucleotide sequence ID" value="NZ_CP016757.1"/>
</dbReference>
<evidence type="ECO:0000313" key="3">
    <source>
        <dbReference type="EMBL" id="ANZ46247.1"/>
    </source>
</evidence>